<name>A0A1G2LGS5_9BACT</name>
<dbReference type="Proteomes" id="UP000178977">
    <property type="component" value="Unassembled WGS sequence"/>
</dbReference>
<dbReference type="EMBL" id="MHQT01000007">
    <property type="protein sequence ID" value="OHA10001.1"/>
    <property type="molecule type" value="Genomic_DNA"/>
</dbReference>
<evidence type="ECO:0000256" key="1">
    <source>
        <dbReference type="SAM" id="Phobius"/>
    </source>
</evidence>
<organism evidence="2 3">
    <name type="scientific">Candidatus Sungbacteria bacterium RIFCSPLOWO2_01_FULL_60_25</name>
    <dbReference type="NCBI Taxonomy" id="1802281"/>
    <lineage>
        <taxon>Bacteria</taxon>
        <taxon>Candidatus Sungiibacteriota</taxon>
    </lineage>
</organism>
<evidence type="ECO:0000313" key="3">
    <source>
        <dbReference type="Proteomes" id="UP000178977"/>
    </source>
</evidence>
<reference evidence="2 3" key="1">
    <citation type="journal article" date="2016" name="Nat. Commun.">
        <title>Thousands of microbial genomes shed light on interconnected biogeochemical processes in an aquifer system.</title>
        <authorList>
            <person name="Anantharaman K."/>
            <person name="Brown C.T."/>
            <person name="Hug L.A."/>
            <person name="Sharon I."/>
            <person name="Castelle C.J."/>
            <person name="Probst A.J."/>
            <person name="Thomas B.C."/>
            <person name="Singh A."/>
            <person name="Wilkins M.J."/>
            <person name="Karaoz U."/>
            <person name="Brodie E.L."/>
            <person name="Williams K.H."/>
            <person name="Hubbard S.S."/>
            <person name="Banfield J.F."/>
        </authorList>
    </citation>
    <scope>NUCLEOTIDE SEQUENCE [LARGE SCALE GENOMIC DNA]</scope>
</reference>
<keyword evidence="1" id="KW-0472">Membrane</keyword>
<dbReference type="SUPFAM" id="SSF51126">
    <property type="entry name" value="Pectin lyase-like"/>
    <property type="match status" value="1"/>
</dbReference>
<evidence type="ECO:0000313" key="2">
    <source>
        <dbReference type="EMBL" id="OHA10001.1"/>
    </source>
</evidence>
<evidence type="ECO:0008006" key="4">
    <source>
        <dbReference type="Google" id="ProtNLM"/>
    </source>
</evidence>
<keyword evidence="1" id="KW-0812">Transmembrane</keyword>
<protein>
    <recommendedName>
        <fullName evidence="4">Type 4 fimbrial biogenesis protein PilX N-terminal domain-containing protein</fullName>
    </recommendedName>
</protein>
<keyword evidence="1" id="KW-1133">Transmembrane helix</keyword>
<gene>
    <name evidence="2" type="ORF">A3A44_01305</name>
</gene>
<dbReference type="STRING" id="1802281.A3A44_01305"/>
<comment type="caution">
    <text evidence="2">The sequence shown here is derived from an EMBL/GenBank/DDBJ whole genome shotgun (WGS) entry which is preliminary data.</text>
</comment>
<accession>A0A1G2LGS5</accession>
<sequence length="493" mass="50683">MLKSQTTNSKLQTKHNDQNPKRFGILNLEFGISRSAHSAGGAGAGQAALLAVLFLFLISLAVSLGFVAIANRAVQNARADMDAKRSFFLAEAGVEDVVYRLKTAKQVSSSESYALGGAAASVTLTDIAGGKEVLATGNANNAIRRSKAVVQQGLTGVGFAYGVQVDAGGLEMEQNSRIEGAGGVAGNVYANGPIEGENGAVITGDATAAGGLGSISDVIVKGTARVHAVAESKICGDAYYTTIDADSLNFVNAATKPSECSTPWASGTAYPGSADPSPAAFPISDSQIQQWRDDAAAGGAITGNCGDSGAAECVIADNGTLFLGPKKVVGNLALAKKQTLVITGTLYFTGSISISSSNVTVKCDPSYGSHSCMIIADGWINVSNNAVFQGSGASGSYLMALTAIANCNGGPQTPSCTNHNAGLEVDNNAQGSIFYVPHSMAYVKNNARMTELTAYKITLENNAVITYQQGLADLQFSSGPTGGWVIQTWEEVE</sequence>
<dbReference type="InterPro" id="IPR011050">
    <property type="entry name" value="Pectin_lyase_fold/virulence"/>
</dbReference>
<dbReference type="AlphaFoldDB" id="A0A1G2LGS5"/>
<feature type="transmembrane region" description="Helical" evidence="1">
    <location>
        <begin position="47"/>
        <end position="69"/>
    </location>
</feature>
<proteinExistence type="predicted"/>